<evidence type="ECO:0000256" key="8">
    <source>
        <dbReference type="SAM" id="Phobius"/>
    </source>
</evidence>
<reference evidence="9 10" key="1">
    <citation type="submission" date="2018-08" db="EMBL/GenBank/DDBJ databases">
        <title>Lysinibacillus sp. YLB-03 draft genome sequence.</title>
        <authorList>
            <person name="Yu L."/>
        </authorList>
    </citation>
    <scope>NUCLEOTIDE SEQUENCE [LARGE SCALE GENOMIC DNA]</scope>
    <source>
        <strain evidence="9 10">YLB-03</strain>
    </source>
</reference>
<dbReference type="Gene3D" id="1.20.1740.10">
    <property type="entry name" value="Amino acid/polyamine transporter I"/>
    <property type="match status" value="1"/>
</dbReference>
<evidence type="ECO:0000256" key="7">
    <source>
        <dbReference type="ARBA" id="ARBA00023136"/>
    </source>
</evidence>
<dbReference type="NCBIfam" id="TIGR00912">
    <property type="entry name" value="2A0309"/>
    <property type="match status" value="1"/>
</dbReference>
<accession>A0A396SG45</accession>
<feature type="transmembrane region" description="Helical" evidence="8">
    <location>
        <begin position="187"/>
        <end position="209"/>
    </location>
</feature>
<keyword evidence="7 8" id="KW-0472">Membrane</keyword>
<dbReference type="InterPro" id="IPR004761">
    <property type="entry name" value="Spore_GerAB"/>
</dbReference>
<feature type="transmembrane region" description="Helical" evidence="8">
    <location>
        <begin position="46"/>
        <end position="66"/>
    </location>
</feature>
<feature type="transmembrane region" description="Helical" evidence="8">
    <location>
        <begin position="87"/>
        <end position="112"/>
    </location>
</feature>
<evidence type="ECO:0000256" key="3">
    <source>
        <dbReference type="ARBA" id="ARBA00022448"/>
    </source>
</evidence>
<evidence type="ECO:0000256" key="5">
    <source>
        <dbReference type="ARBA" id="ARBA00022692"/>
    </source>
</evidence>
<feature type="transmembrane region" description="Helical" evidence="8">
    <location>
        <begin position="307"/>
        <end position="325"/>
    </location>
</feature>
<protein>
    <submittedName>
        <fullName evidence="9">Spore gernimation protein</fullName>
    </submittedName>
</protein>
<feature type="transmembrane region" description="Helical" evidence="8">
    <location>
        <begin position="337"/>
        <end position="356"/>
    </location>
</feature>
<feature type="transmembrane region" description="Helical" evidence="8">
    <location>
        <begin position="273"/>
        <end position="295"/>
    </location>
</feature>
<keyword evidence="4" id="KW-0309">Germination</keyword>
<dbReference type="OrthoDB" id="2380240at2"/>
<feature type="transmembrane region" description="Helical" evidence="8">
    <location>
        <begin position="118"/>
        <end position="140"/>
    </location>
</feature>
<comment type="subcellular location">
    <subcellularLocation>
        <location evidence="1">Membrane</location>
        <topology evidence="1">Multi-pass membrane protein</topology>
    </subcellularLocation>
</comment>
<dbReference type="EMBL" id="QWEI01000003">
    <property type="protein sequence ID" value="RHW37436.1"/>
    <property type="molecule type" value="Genomic_DNA"/>
</dbReference>
<feature type="transmembrane region" description="Helical" evidence="8">
    <location>
        <begin position="147"/>
        <end position="167"/>
    </location>
</feature>
<dbReference type="AlphaFoldDB" id="A0A396SG45"/>
<keyword evidence="10" id="KW-1185">Reference proteome</keyword>
<keyword evidence="5 8" id="KW-0812">Transmembrane</keyword>
<dbReference type="RefSeq" id="WP_118875825.1">
    <property type="nucleotide sequence ID" value="NZ_QWEI01000003.1"/>
</dbReference>
<organism evidence="9 10">
    <name type="scientific">Ureibacillus yapensis</name>
    <dbReference type="NCBI Taxonomy" id="2304605"/>
    <lineage>
        <taxon>Bacteria</taxon>
        <taxon>Bacillati</taxon>
        <taxon>Bacillota</taxon>
        <taxon>Bacilli</taxon>
        <taxon>Bacillales</taxon>
        <taxon>Caryophanaceae</taxon>
        <taxon>Ureibacillus</taxon>
    </lineage>
</organism>
<dbReference type="Proteomes" id="UP000265692">
    <property type="component" value="Unassembled WGS sequence"/>
</dbReference>
<evidence type="ECO:0000256" key="6">
    <source>
        <dbReference type="ARBA" id="ARBA00022989"/>
    </source>
</evidence>
<dbReference type="GO" id="GO:0016020">
    <property type="term" value="C:membrane"/>
    <property type="evidence" value="ECO:0007669"/>
    <property type="project" value="UniProtKB-SubCell"/>
</dbReference>
<feature type="transmembrane region" description="Helical" evidence="8">
    <location>
        <begin position="221"/>
        <end position="244"/>
    </location>
</feature>
<sequence length="369" mass="43247">MSKTSQISNNEKFNVSLVFFIITTCQVGVGIHGFQRLITQQAKQDAWISVILSFLFAHIAVFFMVKTLQLYQTKDLYEIHEDLYGKYVGTLFNFLYIFYYAFAFFVVLRNYIEVIVTWVFPGLSQGFIGITILLTVIYAFTGGFRVLVGIAFFSFFSIIWIPFLLWFPLEFAHYNHLSPVLATDLASIVKGAYTMTFTIVGFEILYFIYPFIKERKKAEKFAHLGLLATLLLYLFIMLVSIVYFSEKQLERTIWATLTLFSVVRLPFIERVEIITICIWLVILLPNLCFFMWAAYRGASRIIKIKPRAFLSIFFVIMYVGILLVQSRYQINHMNNFFSQWAFIIVFIYPFLLYIFAKTKKSIKNRVKNH</sequence>
<proteinExistence type="inferred from homology"/>
<keyword evidence="6 8" id="KW-1133">Transmembrane helix</keyword>
<feature type="transmembrane region" description="Helical" evidence="8">
    <location>
        <begin position="12"/>
        <end position="34"/>
    </location>
</feature>
<gene>
    <name evidence="9" type="ORF">D1B33_07775</name>
</gene>
<dbReference type="PANTHER" id="PTHR34975:SF2">
    <property type="entry name" value="SPORE GERMINATION PROTEIN A2"/>
    <property type="match status" value="1"/>
</dbReference>
<comment type="caution">
    <text evidence="9">The sequence shown here is derived from an EMBL/GenBank/DDBJ whole genome shotgun (WGS) entry which is preliminary data.</text>
</comment>
<comment type="similarity">
    <text evidence="2">Belongs to the amino acid-polyamine-organocation (APC) superfamily. Spore germination protein (SGP) (TC 2.A.3.9) family.</text>
</comment>
<dbReference type="GO" id="GO:0009847">
    <property type="term" value="P:spore germination"/>
    <property type="evidence" value="ECO:0007669"/>
    <property type="project" value="InterPro"/>
</dbReference>
<evidence type="ECO:0000256" key="4">
    <source>
        <dbReference type="ARBA" id="ARBA00022544"/>
    </source>
</evidence>
<dbReference type="Pfam" id="PF03845">
    <property type="entry name" value="Spore_permease"/>
    <property type="match status" value="1"/>
</dbReference>
<evidence type="ECO:0000313" key="9">
    <source>
        <dbReference type="EMBL" id="RHW37436.1"/>
    </source>
</evidence>
<evidence type="ECO:0000256" key="2">
    <source>
        <dbReference type="ARBA" id="ARBA00007998"/>
    </source>
</evidence>
<keyword evidence="3" id="KW-0813">Transport</keyword>
<evidence type="ECO:0000313" key="10">
    <source>
        <dbReference type="Proteomes" id="UP000265692"/>
    </source>
</evidence>
<dbReference type="PANTHER" id="PTHR34975">
    <property type="entry name" value="SPORE GERMINATION PROTEIN A2"/>
    <property type="match status" value="1"/>
</dbReference>
<evidence type="ECO:0000256" key="1">
    <source>
        <dbReference type="ARBA" id="ARBA00004141"/>
    </source>
</evidence>
<name>A0A396SG45_9BACL</name>